<gene>
    <name evidence="7" type="ORF">INT44_005551</name>
</gene>
<name>A0A8H7PEG7_9FUNG</name>
<protein>
    <recommendedName>
        <fullName evidence="6">CobW C-terminal domain-containing protein</fullName>
    </recommendedName>
</protein>
<dbReference type="GO" id="GO:0005737">
    <property type="term" value="C:cytoplasm"/>
    <property type="evidence" value="ECO:0007669"/>
    <property type="project" value="TreeGrafter"/>
</dbReference>
<evidence type="ECO:0000313" key="7">
    <source>
        <dbReference type="EMBL" id="KAG2172180.1"/>
    </source>
</evidence>
<dbReference type="AlphaFoldDB" id="A0A8H7PEG7"/>
<dbReference type="SUPFAM" id="SSF90002">
    <property type="entry name" value="Hypothetical protein YjiA, C-terminal domain"/>
    <property type="match status" value="1"/>
</dbReference>
<keyword evidence="3" id="KW-0143">Chaperone</keyword>
<accession>A0A8H7PEG7</accession>
<dbReference type="EMBL" id="JAEPRA010000025">
    <property type="protein sequence ID" value="KAG2172180.1"/>
    <property type="molecule type" value="Genomic_DNA"/>
</dbReference>
<proteinExistence type="inferred from homology"/>
<evidence type="ECO:0000256" key="3">
    <source>
        <dbReference type="ARBA" id="ARBA00023186"/>
    </source>
</evidence>
<comment type="similarity">
    <text evidence="4">Belongs to the SIMIBI class G3E GTPase family. ZNG1 subfamily.</text>
</comment>
<comment type="caution">
    <text evidence="7">The sequence shown here is derived from an EMBL/GenBank/DDBJ whole genome shotgun (WGS) entry which is preliminary data.</text>
</comment>
<feature type="domain" description="CobW C-terminal" evidence="6">
    <location>
        <begin position="244"/>
        <end position="338"/>
    </location>
</feature>
<evidence type="ECO:0000256" key="2">
    <source>
        <dbReference type="ARBA" id="ARBA00022801"/>
    </source>
</evidence>
<dbReference type="PANTHER" id="PTHR13748">
    <property type="entry name" value="COBW-RELATED"/>
    <property type="match status" value="1"/>
</dbReference>
<organism evidence="7 8">
    <name type="scientific">Umbelopsis vinacea</name>
    <dbReference type="NCBI Taxonomy" id="44442"/>
    <lineage>
        <taxon>Eukaryota</taxon>
        <taxon>Fungi</taxon>
        <taxon>Fungi incertae sedis</taxon>
        <taxon>Mucoromycota</taxon>
        <taxon>Mucoromycotina</taxon>
        <taxon>Umbelopsidomycetes</taxon>
        <taxon>Umbelopsidales</taxon>
        <taxon>Umbelopsidaceae</taxon>
        <taxon>Umbelopsis</taxon>
    </lineage>
</organism>
<evidence type="ECO:0000313" key="8">
    <source>
        <dbReference type="Proteomes" id="UP000612746"/>
    </source>
</evidence>
<dbReference type="SUPFAM" id="SSF52540">
    <property type="entry name" value="P-loop containing nucleoside triphosphate hydrolases"/>
    <property type="match status" value="1"/>
</dbReference>
<keyword evidence="1" id="KW-0547">Nucleotide-binding</keyword>
<evidence type="ECO:0000259" key="6">
    <source>
        <dbReference type="SMART" id="SM00833"/>
    </source>
</evidence>
<dbReference type="Gene3D" id="3.30.1220.10">
    <property type="entry name" value="CobW-like, C-terminal domain"/>
    <property type="match status" value="1"/>
</dbReference>
<dbReference type="Proteomes" id="UP000612746">
    <property type="component" value="Unassembled WGS sequence"/>
</dbReference>
<dbReference type="Gene3D" id="3.40.50.300">
    <property type="entry name" value="P-loop containing nucleotide triphosphate hydrolases"/>
    <property type="match status" value="1"/>
</dbReference>
<comment type="catalytic activity">
    <reaction evidence="5">
        <text>GTP + H2O = GDP + phosphate + H(+)</text>
        <dbReference type="Rhea" id="RHEA:19669"/>
        <dbReference type="ChEBI" id="CHEBI:15377"/>
        <dbReference type="ChEBI" id="CHEBI:15378"/>
        <dbReference type="ChEBI" id="CHEBI:37565"/>
        <dbReference type="ChEBI" id="CHEBI:43474"/>
        <dbReference type="ChEBI" id="CHEBI:58189"/>
    </reaction>
    <physiologicalReaction direction="left-to-right" evidence="5">
        <dbReference type="Rhea" id="RHEA:19670"/>
    </physiologicalReaction>
</comment>
<keyword evidence="8" id="KW-1185">Reference proteome</keyword>
<dbReference type="InterPro" id="IPR051316">
    <property type="entry name" value="Zinc-reg_GTPase_activator"/>
</dbReference>
<dbReference type="InterPro" id="IPR011629">
    <property type="entry name" value="CobW-like_C"/>
</dbReference>
<evidence type="ECO:0000256" key="1">
    <source>
        <dbReference type="ARBA" id="ARBA00022741"/>
    </source>
</evidence>
<dbReference type="InterPro" id="IPR036627">
    <property type="entry name" value="CobW-likC_sf"/>
</dbReference>
<dbReference type="GO" id="GO:0000166">
    <property type="term" value="F:nucleotide binding"/>
    <property type="evidence" value="ECO:0007669"/>
    <property type="project" value="UniProtKB-KW"/>
</dbReference>
<keyword evidence="2" id="KW-0378">Hydrolase</keyword>
<sequence>MEEPNKRIPVTILTGFLGSGKTTLINYVLKASHGKRVAVIENEFGEIAVDSDLIVDAGDEIFETQNGCICCRVRGDLVRILHELVEKKQGKFDMILLETTGLADPGPVVQTFFMDKTVQDAFQIDAIVTMVDSKHFQMHLDAEELQKQIAFADRLVLNKLDLIPDEQEQKTLQAKLSAINPSAEIIKSQFGKVPLNEILDVRGFDLEKVLEREPDFMRDAEPCDEQGCDNDGHNHNHNRHDVSVTSVGISAPGELDFDLLNSWVQSLLAANGQNIYRMKGILNVKGEQDRFVFQGVHMMFDGQQDRAWRPDEDRTNKLVFIGKQLDREQLTNSFKACIVAS</sequence>
<evidence type="ECO:0000256" key="4">
    <source>
        <dbReference type="ARBA" id="ARBA00034320"/>
    </source>
</evidence>
<dbReference type="OrthoDB" id="258627at2759"/>
<dbReference type="CDD" id="cd03112">
    <property type="entry name" value="CobW-like"/>
    <property type="match status" value="1"/>
</dbReference>
<dbReference type="GO" id="GO:0016787">
    <property type="term" value="F:hydrolase activity"/>
    <property type="evidence" value="ECO:0007669"/>
    <property type="project" value="UniProtKB-KW"/>
</dbReference>
<dbReference type="Pfam" id="PF07683">
    <property type="entry name" value="CobW_C"/>
    <property type="match status" value="1"/>
</dbReference>
<dbReference type="InterPro" id="IPR003495">
    <property type="entry name" value="CobW/HypB/UreG_nucleotide-bd"/>
</dbReference>
<dbReference type="InterPro" id="IPR027417">
    <property type="entry name" value="P-loop_NTPase"/>
</dbReference>
<evidence type="ECO:0000256" key="5">
    <source>
        <dbReference type="ARBA" id="ARBA00049117"/>
    </source>
</evidence>
<dbReference type="SMART" id="SM00833">
    <property type="entry name" value="CobW_C"/>
    <property type="match status" value="1"/>
</dbReference>
<reference evidence="7" key="1">
    <citation type="submission" date="2020-12" db="EMBL/GenBank/DDBJ databases">
        <title>Metabolic potential, ecology and presence of endohyphal bacteria is reflected in genomic diversity of Mucoromycotina.</title>
        <authorList>
            <person name="Muszewska A."/>
            <person name="Okrasinska A."/>
            <person name="Steczkiewicz K."/>
            <person name="Drgas O."/>
            <person name="Orlowska M."/>
            <person name="Perlinska-Lenart U."/>
            <person name="Aleksandrzak-Piekarczyk T."/>
            <person name="Szatraj K."/>
            <person name="Zielenkiewicz U."/>
            <person name="Pilsyk S."/>
            <person name="Malc E."/>
            <person name="Mieczkowski P."/>
            <person name="Kruszewska J.S."/>
            <person name="Biernat P."/>
            <person name="Pawlowska J."/>
        </authorList>
    </citation>
    <scope>NUCLEOTIDE SEQUENCE</scope>
    <source>
        <strain evidence="7">WA0000051536</strain>
    </source>
</reference>
<dbReference type="Pfam" id="PF02492">
    <property type="entry name" value="cobW"/>
    <property type="match status" value="1"/>
</dbReference>
<dbReference type="PANTHER" id="PTHR13748:SF62">
    <property type="entry name" value="COBW DOMAIN-CONTAINING PROTEIN"/>
    <property type="match status" value="1"/>
</dbReference>